<feature type="compositionally biased region" description="Basic and acidic residues" evidence="1">
    <location>
        <begin position="55"/>
        <end position="78"/>
    </location>
</feature>
<feature type="compositionally biased region" description="Polar residues" evidence="1">
    <location>
        <begin position="8"/>
        <end position="17"/>
    </location>
</feature>
<protein>
    <submittedName>
        <fullName evidence="2">Uncharacterized protein</fullName>
    </submittedName>
</protein>
<evidence type="ECO:0000256" key="1">
    <source>
        <dbReference type="SAM" id="MobiDB-lite"/>
    </source>
</evidence>
<dbReference type="EMBL" id="CAJNNV010033175">
    <property type="protein sequence ID" value="CAE8642577.1"/>
    <property type="molecule type" value="Genomic_DNA"/>
</dbReference>
<feature type="compositionally biased region" description="Polar residues" evidence="1">
    <location>
        <begin position="41"/>
        <end position="51"/>
    </location>
</feature>
<reference evidence="2" key="1">
    <citation type="submission" date="2021-02" db="EMBL/GenBank/DDBJ databases">
        <authorList>
            <person name="Dougan E. K."/>
            <person name="Rhodes N."/>
            <person name="Thang M."/>
            <person name="Chan C."/>
        </authorList>
    </citation>
    <scope>NUCLEOTIDE SEQUENCE</scope>
</reference>
<keyword evidence="3" id="KW-1185">Reference proteome</keyword>
<sequence>MAEPASKQLAQTQQQIMGNGAAMFKGQGKGGYGKGKGGQGMQTQIWQQNDGGFQDNKKWAKKETWFNKQKNQAEERKSWKNNATGSKSWRDEPSLDDIGISASEQLPSSLECLPEGSEVLESPLSVSGSLCI</sequence>
<evidence type="ECO:0000313" key="2">
    <source>
        <dbReference type="EMBL" id="CAE8642577.1"/>
    </source>
</evidence>
<dbReference type="Proteomes" id="UP000654075">
    <property type="component" value="Unassembled WGS sequence"/>
</dbReference>
<evidence type="ECO:0000313" key="3">
    <source>
        <dbReference type="Proteomes" id="UP000654075"/>
    </source>
</evidence>
<gene>
    <name evidence="2" type="ORF">PGLA1383_LOCUS57044</name>
</gene>
<organism evidence="2 3">
    <name type="scientific">Polarella glacialis</name>
    <name type="common">Dinoflagellate</name>
    <dbReference type="NCBI Taxonomy" id="89957"/>
    <lineage>
        <taxon>Eukaryota</taxon>
        <taxon>Sar</taxon>
        <taxon>Alveolata</taxon>
        <taxon>Dinophyceae</taxon>
        <taxon>Suessiales</taxon>
        <taxon>Suessiaceae</taxon>
        <taxon>Polarella</taxon>
    </lineage>
</organism>
<proteinExistence type="predicted"/>
<name>A0A813HYT5_POLGL</name>
<feature type="compositionally biased region" description="Gly residues" evidence="1">
    <location>
        <begin position="27"/>
        <end position="40"/>
    </location>
</feature>
<accession>A0A813HYT5</accession>
<comment type="caution">
    <text evidence="2">The sequence shown here is derived from an EMBL/GenBank/DDBJ whole genome shotgun (WGS) entry which is preliminary data.</text>
</comment>
<dbReference type="AlphaFoldDB" id="A0A813HYT5"/>
<feature type="region of interest" description="Disordered" evidence="1">
    <location>
        <begin position="1"/>
        <end position="101"/>
    </location>
</feature>